<evidence type="ECO:0000313" key="4">
    <source>
        <dbReference type="Proteomes" id="UP001054889"/>
    </source>
</evidence>
<evidence type="ECO:0000256" key="2">
    <source>
        <dbReference type="SAM" id="MobiDB-lite"/>
    </source>
</evidence>
<dbReference type="Proteomes" id="UP001054889">
    <property type="component" value="Unassembled WGS sequence"/>
</dbReference>
<keyword evidence="4" id="KW-1185">Reference proteome</keyword>
<feature type="region of interest" description="Disordered" evidence="2">
    <location>
        <begin position="1"/>
        <end position="22"/>
    </location>
</feature>
<feature type="region of interest" description="Disordered" evidence="2">
    <location>
        <begin position="276"/>
        <end position="320"/>
    </location>
</feature>
<dbReference type="Gene3D" id="3.40.50.2000">
    <property type="entry name" value="Glycogen Phosphorylase B"/>
    <property type="match status" value="2"/>
</dbReference>
<reference evidence="3" key="2">
    <citation type="submission" date="2021-12" db="EMBL/GenBank/DDBJ databases">
        <title>Resequencing data analysis of finger millet.</title>
        <authorList>
            <person name="Hatakeyama M."/>
            <person name="Aluri S."/>
            <person name="Balachadran M.T."/>
            <person name="Sivarajan S.R."/>
            <person name="Poveda L."/>
            <person name="Shimizu-Inatsugi R."/>
            <person name="Schlapbach R."/>
            <person name="Sreeman S.M."/>
            <person name="Shimizu K.K."/>
        </authorList>
    </citation>
    <scope>NUCLEOTIDE SEQUENCE</scope>
</reference>
<organism evidence="3 4">
    <name type="scientific">Eleusine coracana subsp. coracana</name>
    <dbReference type="NCBI Taxonomy" id="191504"/>
    <lineage>
        <taxon>Eukaryota</taxon>
        <taxon>Viridiplantae</taxon>
        <taxon>Streptophyta</taxon>
        <taxon>Embryophyta</taxon>
        <taxon>Tracheophyta</taxon>
        <taxon>Spermatophyta</taxon>
        <taxon>Magnoliopsida</taxon>
        <taxon>Liliopsida</taxon>
        <taxon>Poales</taxon>
        <taxon>Poaceae</taxon>
        <taxon>PACMAD clade</taxon>
        <taxon>Chloridoideae</taxon>
        <taxon>Cynodonteae</taxon>
        <taxon>Eleusininae</taxon>
        <taxon>Eleusine</taxon>
    </lineage>
</organism>
<evidence type="ECO:0000313" key="3">
    <source>
        <dbReference type="EMBL" id="GJM99257.1"/>
    </source>
</evidence>
<dbReference type="GO" id="GO:0080044">
    <property type="term" value="F:quercetin 7-O-glucosyltransferase activity"/>
    <property type="evidence" value="ECO:0007669"/>
    <property type="project" value="TreeGrafter"/>
</dbReference>
<comment type="caution">
    <text evidence="3">The sequence shown here is derived from an EMBL/GenBank/DDBJ whole genome shotgun (WGS) entry which is preliminary data.</text>
</comment>
<dbReference type="SUPFAM" id="SSF53756">
    <property type="entry name" value="UDP-Glycosyltransferase/glycogen phosphorylase"/>
    <property type="match status" value="1"/>
</dbReference>
<name>A0AAV5CMK6_ELECO</name>
<dbReference type="PANTHER" id="PTHR11926:SF1195">
    <property type="entry name" value="GLYCOSYLTRANSFERASE"/>
    <property type="match status" value="1"/>
</dbReference>
<accession>A0AAV5CMK6</accession>
<sequence length="320" mass="34496">MGSHVVGETAPEAVPAGERGGSHVVLDSWSRTRARATSTRCSSSANAWRCTVTRFILATRTPDLSGGTAVRVAAISDGFERVGFGECNDGAWPGAAAAAAAFFTQPCAVNVAYGHAWAGRVRAPVVEPDATVKLPGLPPLRPEGLPWFLRVVPGPYPTYLEMVLSQFQGLEEADDVLVNSVYELEPETIGPTVPASYLGDDARLPNDTKYGLHLFELTTATCMAWLDAHAPSSVVYASFGSLSDLDPTEMREVAHGLLDAARPFRWVVRSPESHKLPPGFAADGRREERQVQAQRRRVDGESQGSSDRNIDEFVAKYASK</sequence>
<dbReference type="PANTHER" id="PTHR11926">
    <property type="entry name" value="GLUCOSYL/GLUCURONOSYL TRANSFERASES"/>
    <property type="match status" value="1"/>
</dbReference>
<proteinExistence type="inferred from homology"/>
<comment type="similarity">
    <text evidence="1">Belongs to the UDP-glycosyltransferase family.</text>
</comment>
<evidence type="ECO:0000256" key="1">
    <source>
        <dbReference type="ARBA" id="ARBA00009995"/>
    </source>
</evidence>
<dbReference type="AlphaFoldDB" id="A0AAV5CMK6"/>
<protein>
    <submittedName>
        <fullName evidence="3">Uncharacterized protein</fullName>
    </submittedName>
</protein>
<dbReference type="GO" id="GO:0080043">
    <property type="term" value="F:quercetin 3-O-glucosyltransferase activity"/>
    <property type="evidence" value="ECO:0007669"/>
    <property type="project" value="TreeGrafter"/>
</dbReference>
<reference evidence="3" key="1">
    <citation type="journal article" date="2018" name="DNA Res.">
        <title>Multiple hybrid de novo genome assembly of finger millet, an orphan allotetraploid crop.</title>
        <authorList>
            <person name="Hatakeyama M."/>
            <person name="Aluri S."/>
            <person name="Balachadran M.T."/>
            <person name="Sivarajan S.R."/>
            <person name="Patrignani A."/>
            <person name="Gruter S."/>
            <person name="Poveda L."/>
            <person name="Shimizu-Inatsugi R."/>
            <person name="Baeten J."/>
            <person name="Francoijs K.J."/>
            <person name="Nataraja K.N."/>
            <person name="Reddy Y.A.N."/>
            <person name="Phadnis S."/>
            <person name="Ravikumar R.L."/>
            <person name="Schlapbach R."/>
            <person name="Sreeman S.M."/>
            <person name="Shimizu K.K."/>
        </authorList>
    </citation>
    <scope>NUCLEOTIDE SEQUENCE</scope>
</reference>
<feature type="compositionally biased region" description="Basic and acidic residues" evidence="2">
    <location>
        <begin position="283"/>
        <end position="300"/>
    </location>
</feature>
<dbReference type="EMBL" id="BQKI01000007">
    <property type="protein sequence ID" value="GJM99257.1"/>
    <property type="molecule type" value="Genomic_DNA"/>
</dbReference>
<gene>
    <name evidence="3" type="primary">ga16344</name>
    <name evidence="3" type="ORF">PR202_ga16344</name>
</gene>